<evidence type="ECO:0000259" key="11">
    <source>
        <dbReference type="PROSITE" id="PS50109"/>
    </source>
</evidence>
<dbReference type="Proteomes" id="UP000737171">
    <property type="component" value="Unassembled WGS sequence"/>
</dbReference>
<accession>A0ABX2EHD0</accession>
<feature type="domain" description="Histidine kinase" evidence="11">
    <location>
        <begin position="224"/>
        <end position="427"/>
    </location>
</feature>
<dbReference type="CDD" id="cd00075">
    <property type="entry name" value="HATPase"/>
    <property type="match status" value="1"/>
</dbReference>
<dbReference type="PROSITE" id="PS50109">
    <property type="entry name" value="HIS_KIN"/>
    <property type="match status" value="1"/>
</dbReference>
<organism evidence="13 14">
    <name type="scientific">Pseudaquabacterium terrae</name>
    <dbReference type="NCBI Taxonomy" id="2732868"/>
    <lineage>
        <taxon>Bacteria</taxon>
        <taxon>Pseudomonadati</taxon>
        <taxon>Pseudomonadota</taxon>
        <taxon>Betaproteobacteria</taxon>
        <taxon>Burkholderiales</taxon>
        <taxon>Sphaerotilaceae</taxon>
        <taxon>Pseudaquabacterium</taxon>
    </lineage>
</organism>
<keyword evidence="8" id="KW-0418">Kinase</keyword>
<proteinExistence type="predicted"/>
<evidence type="ECO:0000256" key="7">
    <source>
        <dbReference type="ARBA" id="ARBA00022741"/>
    </source>
</evidence>
<evidence type="ECO:0000259" key="12">
    <source>
        <dbReference type="PROSITE" id="PS50885"/>
    </source>
</evidence>
<dbReference type="PANTHER" id="PTHR44936">
    <property type="entry name" value="SENSOR PROTEIN CREC"/>
    <property type="match status" value="1"/>
</dbReference>
<keyword evidence="14" id="KW-1185">Reference proteome</keyword>
<dbReference type="Pfam" id="PF02518">
    <property type="entry name" value="HATPase_c"/>
    <property type="match status" value="1"/>
</dbReference>
<dbReference type="InterPro" id="IPR005467">
    <property type="entry name" value="His_kinase_dom"/>
</dbReference>
<keyword evidence="5" id="KW-0597">Phosphoprotein</keyword>
<reference evidence="13 14" key="1">
    <citation type="submission" date="2020-05" db="EMBL/GenBank/DDBJ databases">
        <title>Aquincola sp. isolate from soil.</title>
        <authorList>
            <person name="Han J."/>
            <person name="Kim D.-U."/>
        </authorList>
    </citation>
    <scope>NUCLEOTIDE SEQUENCE [LARGE SCALE GENOMIC DNA]</scope>
    <source>
        <strain evidence="13 14">S2</strain>
    </source>
</reference>
<dbReference type="EMBL" id="JABRWJ010000004">
    <property type="protein sequence ID" value="NRF68029.1"/>
    <property type="molecule type" value="Genomic_DNA"/>
</dbReference>
<evidence type="ECO:0000256" key="10">
    <source>
        <dbReference type="SAM" id="Phobius"/>
    </source>
</evidence>
<dbReference type="InterPro" id="IPR003594">
    <property type="entry name" value="HATPase_dom"/>
</dbReference>
<comment type="subcellular location">
    <subcellularLocation>
        <location evidence="2">Cell membrane</location>
        <topology evidence="2">Multi-pass membrane protein</topology>
    </subcellularLocation>
</comment>
<dbReference type="InterPro" id="IPR003661">
    <property type="entry name" value="HisK_dim/P_dom"/>
</dbReference>
<evidence type="ECO:0000256" key="1">
    <source>
        <dbReference type="ARBA" id="ARBA00000085"/>
    </source>
</evidence>
<keyword evidence="10" id="KW-0812">Transmembrane</keyword>
<dbReference type="SUPFAM" id="SSF158472">
    <property type="entry name" value="HAMP domain-like"/>
    <property type="match status" value="1"/>
</dbReference>
<dbReference type="InterPro" id="IPR036890">
    <property type="entry name" value="HATPase_C_sf"/>
</dbReference>
<keyword evidence="7" id="KW-0547">Nucleotide-binding</keyword>
<evidence type="ECO:0000256" key="2">
    <source>
        <dbReference type="ARBA" id="ARBA00004651"/>
    </source>
</evidence>
<dbReference type="CDD" id="cd06225">
    <property type="entry name" value="HAMP"/>
    <property type="match status" value="1"/>
</dbReference>
<dbReference type="RefSeq" id="WP_173123308.1">
    <property type="nucleotide sequence ID" value="NZ_JABRWJ010000004.1"/>
</dbReference>
<evidence type="ECO:0000313" key="13">
    <source>
        <dbReference type="EMBL" id="NRF68029.1"/>
    </source>
</evidence>
<dbReference type="PRINTS" id="PR00344">
    <property type="entry name" value="BCTRLSENSOR"/>
</dbReference>
<feature type="domain" description="HAMP" evidence="12">
    <location>
        <begin position="164"/>
        <end position="216"/>
    </location>
</feature>
<keyword evidence="10" id="KW-0472">Membrane</keyword>
<gene>
    <name evidence="13" type="ORF">HLB44_13630</name>
</gene>
<feature type="transmembrane region" description="Helical" evidence="10">
    <location>
        <begin position="26"/>
        <end position="44"/>
    </location>
</feature>
<dbReference type="InterPro" id="IPR050980">
    <property type="entry name" value="2C_sensor_his_kinase"/>
</dbReference>
<evidence type="ECO:0000256" key="3">
    <source>
        <dbReference type="ARBA" id="ARBA00012438"/>
    </source>
</evidence>
<dbReference type="Gene3D" id="1.10.8.500">
    <property type="entry name" value="HAMP domain in histidine kinase"/>
    <property type="match status" value="1"/>
</dbReference>
<comment type="caution">
    <text evidence="13">The sequence shown here is derived from an EMBL/GenBank/DDBJ whole genome shotgun (WGS) entry which is preliminary data.</text>
</comment>
<evidence type="ECO:0000256" key="4">
    <source>
        <dbReference type="ARBA" id="ARBA00022475"/>
    </source>
</evidence>
<sequence>MKRRLGHYYHHHGWHRRWRHSLRWRLVTLFLLLAVCTTVVFVGGTRQMFSSGWRQLVQPLFRDYVDRLANEIGSPPDLARAQAMVQRLPISVRIEGPVVNWASHAPRGPQDTPITAMLTRTTADGHAIRFGIGAWHSDERPKRVGWMMLAGLLLLLLLAYAYVRRLFKPLDDIRAGALRYGKGDFSRPIPLRRNDELGDLATQVNGMAIGLRRLLDGQRGLLLAISHELRSPLTRARLNAELVAEGESRDALLRDLALMRDLVSDLLESERLAGGAAALQTEQLDLNGLARDLVAQQFAGQAIELVLDDTLPLLLLDRARLQMLLRNLLDNALRHNTDATTPVRLSTQLDGLVVRIVVRDAGPGVDEADLQRLAQPFYRPDAARSRSGGGVGLGLYLCRLVASSHGGTLALRNTQPGLEVSVELPLG</sequence>
<dbReference type="InterPro" id="IPR003660">
    <property type="entry name" value="HAMP_dom"/>
</dbReference>
<dbReference type="EC" id="2.7.13.3" evidence="3"/>
<dbReference type="Pfam" id="PF00512">
    <property type="entry name" value="HisKA"/>
    <property type="match status" value="1"/>
</dbReference>
<protein>
    <recommendedName>
        <fullName evidence="3">histidine kinase</fullName>
        <ecNumber evidence="3">2.7.13.3</ecNumber>
    </recommendedName>
</protein>
<name>A0ABX2EHD0_9BURK</name>
<dbReference type="InterPro" id="IPR036097">
    <property type="entry name" value="HisK_dim/P_sf"/>
</dbReference>
<dbReference type="SMART" id="SM00388">
    <property type="entry name" value="HisKA"/>
    <property type="match status" value="1"/>
</dbReference>
<keyword evidence="6" id="KW-0808">Transferase</keyword>
<dbReference type="CDD" id="cd00082">
    <property type="entry name" value="HisKA"/>
    <property type="match status" value="1"/>
</dbReference>
<keyword evidence="10" id="KW-1133">Transmembrane helix</keyword>
<keyword evidence="9" id="KW-0067">ATP-binding</keyword>
<dbReference type="SUPFAM" id="SSF47384">
    <property type="entry name" value="Homodimeric domain of signal transducing histidine kinase"/>
    <property type="match status" value="1"/>
</dbReference>
<dbReference type="InterPro" id="IPR004358">
    <property type="entry name" value="Sig_transdc_His_kin-like_C"/>
</dbReference>
<dbReference type="Pfam" id="PF00672">
    <property type="entry name" value="HAMP"/>
    <property type="match status" value="1"/>
</dbReference>
<evidence type="ECO:0000256" key="5">
    <source>
        <dbReference type="ARBA" id="ARBA00022553"/>
    </source>
</evidence>
<dbReference type="SMART" id="SM00387">
    <property type="entry name" value="HATPase_c"/>
    <property type="match status" value="1"/>
</dbReference>
<keyword evidence="4" id="KW-1003">Cell membrane</keyword>
<comment type="catalytic activity">
    <reaction evidence="1">
        <text>ATP + protein L-histidine = ADP + protein N-phospho-L-histidine.</text>
        <dbReference type="EC" id="2.7.13.3"/>
    </reaction>
</comment>
<evidence type="ECO:0000256" key="6">
    <source>
        <dbReference type="ARBA" id="ARBA00022679"/>
    </source>
</evidence>
<dbReference type="PROSITE" id="PS50885">
    <property type="entry name" value="HAMP"/>
    <property type="match status" value="1"/>
</dbReference>
<evidence type="ECO:0000256" key="8">
    <source>
        <dbReference type="ARBA" id="ARBA00022777"/>
    </source>
</evidence>
<dbReference type="Gene3D" id="1.10.287.130">
    <property type="match status" value="1"/>
</dbReference>
<evidence type="ECO:0000256" key="9">
    <source>
        <dbReference type="ARBA" id="ARBA00022840"/>
    </source>
</evidence>
<evidence type="ECO:0000313" key="14">
    <source>
        <dbReference type="Proteomes" id="UP000737171"/>
    </source>
</evidence>
<feature type="transmembrane region" description="Helical" evidence="10">
    <location>
        <begin position="144"/>
        <end position="163"/>
    </location>
</feature>
<dbReference type="PANTHER" id="PTHR44936:SF10">
    <property type="entry name" value="SENSOR PROTEIN RSTB"/>
    <property type="match status" value="1"/>
</dbReference>
<dbReference type="Gene3D" id="3.30.565.10">
    <property type="entry name" value="Histidine kinase-like ATPase, C-terminal domain"/>
    <property type="match status" value="1"/>
</dbReference>
<dbReference type="SUPFAM" id="SSF55874">
    <property type="entry name" value="ATPase domain of HSP90 chaperone/DNA topoisomerase II/histidine kinase"/>
    <property type="match status" value="1"/>
</dbReference>
<dbReference type="SMART" id="SM00304">
    <property type="entry name" value="HAMP"/>
    <property type="match status" value="1"/>
</dbReference>